<reference evidence="9" key="2">
    <citation type="submission" date="2020-09" db="EMBL/GenBank/DDBJ databases">
        <authorList>
            <person name="Sun Q."/>
            <person name="Ohkuma M."/>
        </authorList>
    </citation>
    <scope>NUCLEOTIDE SEQUENCE</scope>
    <source>
        <strain evidence="9">JCM 13919</strain>
    </source>
</reference>
<dbReference type="PANTHER" id="PTHR45453">
    <property type="entry name" value="PHOSPHATE REGULON SENSOR PROTEIN PHOR"/>
    <property type="match status" value="1"/>
</dbReference>
<dbReference type="SMART" id="SM00388">
    <property type="entry name" value="HisKA"/>
    <property type="match status" value="1"/>
</dbReference>
<dbReference type="Pfam" id="PF00512">
    <property type="entry name" value="HisKA"/>
    <property type="match status" value="1"/>
</dbReference>
<organism evidence="9 10">
    <name type="scientific">Legionella impletisoli</name>
    <dbReference type="NCBI Taxonomy" id="343510"/>
    <lineage>
        <taxon>Bacteria</taxon>
        <taxon>Pseudomonadati</taxon>
        <taxon>Pseudomonadota</taxon>
        <taxon>Gammaproteobacteria</taxon>
        <taxon>Legionellales</taxon>
        <taxon>Legionellaceae</taxon>
        <taxon>Legionella</taxon>
    </lineage>
</organism>
<keyword evidence="10" id="KW-1185">Reference proteome</keyword>
<feature type="domain" description="Histidine kinase" evidence="8">
    <location>
        <begin position="318"/>
        <end position="526"/>
    </location>
</feature>
<evidence type="ECO:0000256" key="1">
    <source>
        <dbReference type="ARBA" id="ARBA00000085"/>
    </source>
</evidence>
<evidence type="ECO:0000256" key="7">
    <source>
        <dbReference type="SAM" id="Phobius"/>
    </source>
</evidence>
<dbReference type="Gene3D" id="1.10.287.130">
    <property type="match status" value="1"/>
</dbReference>
<dbReference type="EMBL" id="BMOB01000001">
    <property type="protein sequence ID" value="GGI77661.1"/>
    <property type="molecule type" value="Genomic_DNA"/>
</dbReference>
<dbReference type="GO" id="GO:0016036">
    <property type="term" value="P:cellular response to phosphate starvation"/>
    <property type="evidence" value="ECO:0007669"/>
    <property type="project" value="TreeGrafter"/>
</dbReference>
<keyword evidence="7" id="KW-0472">Membrane</keyword>
<protein>
    <recommendedName>
        <fullName evidence="2">histidine kinase</fullName>
        <ecNumber evidence="2">2.7.13.3</ecNumber>
    </recommendedName>
</protein>
<dbReference type="RefSeq" id="WP_131775528.1">
    <property type="nucleotide sequence ID" value="NZ_BMOB01000001.1"/>
</dbReference>
<gene>
    <name evidence="9" type="primary">pilS</name>
    <name evidence="9" type="ORF">GCM10007966_02910</name>
</gene>
<comment type="catalytic activity">
    <reaction evidence="1">
        <text>ATP + protein L-histidine = ADP + protein N-phospho-L-histidine.</text>
        <dbReference type="EC" id="2.7.13.3"/>
    </reaction>
</comment>
<accession>A0A917JN13</accession>
<feature type="transmembrane region" description="Helical" evidence="7">
    <location>
        <begin position="21"/>
        <end position="40"/>
    </location>
</feature>
<sequence>MRIRILTSQNDRQWRMLLIYNIYRLVSIAVFVSAYWFVAFTKVNEFQYFGMLAGFLVYGIFIFYLYQKRAFRFEQQVFVSGLIDIVIVVLLINKIGFIDSGLGILLYVYVAMLSILAPGRLAIFFAAMASFLLLSISIIRYLYMPYENIDIIFTTGVYGAGFFATALTAWYLAHWVRMSELLAQQRGRELENIHKLNEYIVERLQYGVIYVDGNNQIQVINSSACSLLDSERCKNMTIKDLSPLLHEKYQKFLSTLDNKKIDYSAYSTIDELNLQVRFYSSASSAENPAVLIILNDMAEITQQAQQLKLASLGFFSASIAHELRNPLGAISHACQLLGEEDEENEESVRLKELILNNCERMNKIIKNVLQMSRSQRSEPEEIDLNVFLIQFRKDFCSVNSCKLTIKMPRVRKNAIKFDKSQLEQILVILCDNAIAHGKDKEYDEALITMQVFHEGEKIRLEVCDTGPGIKPKDRKHVFDPFFSTLSSGNGMGLFIAKDLCFINQARLELLETDTGCCFAIHFNQTNEVAI</sequence>
<dbReference type="SUPFAM" id="SSF47384">
    <property type="entry name" value="Homodimeric domain of signal transducing histidine kinase"/>
    <property type="match status" value="1"/>
</dbReference>
<dbReference type="InterPro" id="IPR004358">
    <property type="entry name" value="Sig_transdc_His_kin-like_C"/>
</dbReference>
<dbReference type="InterPro" id="IPR050351">
    <property type="entry name" value="BphY/WalK/GraS-like"/>
</dbReference>
<feature type="transmembrane region" description="Helical" evidence="7">
    <location>
        <begin position="46"/>
        <end position="65"/>
    </location>
</feature>
<feature type="transmembrane region" description="Helical" evidence="7">
    <location>
        <begin position="149"/>
        <end position="173"/>
    </location>
</feature>
<comment type="caution">
    <text evidence="9">The sequence shown here is derived from an EMBL/GenBank/DDBJ whole genome shotgun (WGS) entry which is preliminary data.</text>
</comment>
<dbReference type="Pfam" id="PF02518">
    <property type="entry name" value="HATPase_c"/>
    <property type="match status" value="1"/>
</dbReference>
<dbReference type="InterPro" id="IPR003661">
    <property type="entry name" value="HisK_dim/P_dom"/>
</dbReference>
<dbReference type="Proteomes" id="UP000630149">
    <property type="component" value="Unassembled WGS sequence"/>
</dbReference>
<evidence type="ECO:0000256" key="6">
    <source>
        <dbReference type="ARBA" id="ARBA00023012"/>
    </source>
</evidence>
<dbReference type="InterPro" id="IPR003594">
    <property type="entry name" value="HATPase_dom"/>
</dbReference>
<dbReference type="InterPro" id="IPR005467">
    <property type="entry name" value="His_kinase_dom"/>
</dbReference>
<evidence type="ECO:0000256" key="2">
    <source>
        <dbReference type="ARBA" id="ARBA00012438"/>
    </source>
</evidence>
<dbReference type="GO" id="GO:0004721">
    <property type="term" value="F:phosphoprotein phosphatase activity"/>
    <property type="evidence" value="ECO:0007669"/>
    <property type="project" value="TreeGrafter"/>
</dbReference>
<proteinExistence type="predicted"/>
<dbReference type="GO" id="GO:0005886">
    <property type="term" value="C:plasma membrane"/>
    <property type="evidence" value="ECO:0007669"/>
    <property type="project" value="TreeGrafter"/>
</dbReference>
<dbReference type="Pfam" id="PF25323">
    <property type="entry name" value="6TM_PilS"/>
    <property type="match status" value="1"/>
</dbReference>
<feature type="transmembrane region" description="Helical" evidence="7">
    <location>
        <begin position="124"/>
        <end position="143"/>
    </location>
</feature>
<dbReference type="InterPro" id="IPR036097">
    <property type="entry name" value="HisK_dim/P_sf"/>
</dbReference>
<dbReference type="PANTHER" id="PTHR45453:SF1">
    <property type="entry name" value="PHOSPHATE REGULON SENSOR PROTEIN PHOR"/>
    <property type="match status" value="1"/>
</dbReference>
<keyword evidence="7" id="KW-0812">Transmembrane</keyword>
<dbReference type="EC" id="2.7.13.3" evidence="2"/>
<keyword evidence="7" id="KW-1133">Transmembrane helix</keyword>
<dbReference type="PROSITE" id="PS50109">
    <property type="entry name" value="HIS_KIN"/>
    <property type="match status" value="1"/>
</dbReference>
<evidence type="ECO:0000256" key="3">
    <source>
        <dbReference type="ARBA" id="ARBA00022553"/>
    </source>
</evidence>
<evidence type="ECO:0000313" key="10">
    <source>
        <dbReference type="Proteomes" id="UP000630149"/>
    </source>
</evidence>
<evidence type="ECO:0000259" key="8">
    <source>
        <dbReference type="PROSITE" id="PS50109"/>
    </source>
</evidence>
<dbReference type="OrthoDB" id="9792686at2"/>
<evidence type="ECO:0000256" key="5">
    <source>
        <dbReference type="ARBA" id="ARBA00022777"/>
    </source>
</evidence>
<dbReference type="CDD" id="cd00082">
    <property type="entry name" value="HisKA"/>
    <property type="match status" value="1"/>
</dbReference>
<evidence type="ECO:0000313" key="9">
    <source>
        <dbReference type="EMBL" id="GGI77661.1"/>
    </source>
</evidence>
<dbReference type="InterPro" id="IPR036890">
    <property type="entry name" value="HATPase_C_sf"/>
</dbReference>
<keyword evidence="6" id="KW-0902">Two-component regulatory system</keyword>
<keyword evidence="3" id="KW-0597">Phosphoprotein</keyword>
<keyword evidence="5 9" id="KW-0418">Kinase</keyword>
<dbReference type="AlphaFoldDB" id="A0A917JN13"/>
<dbReference type="GO" id="GO:0000155">
    <property type="term" value="F:phosphorelay sensor kinase activity"/>
    <property type="evidence" value="ECO:0007669"/>
    <property type="project" value="InterPro"/>
</dbReference>
<reference evidence="9" key="1">
    <citation type="journal article" date="2014" name="Int. J. Syst. Evol. Microbiol.">
        <title>Complete genome sequence of Corynebacterium casei LMG S-19264T (=DSM 44701T), isolated from a smear-ripened cheese.</title>
        <authorList>
            <consortium name="US DOE Joint Genome Institute (JGI-PGF)"/>
            <person name="Walter F."/>
            <person name="Albersmeier A."/>
            <person name="Kalinowski J."/>
            <person name="Ruckert C."/>
        </authorList>
    </citation>
    <scope>NUCLEOTIDE SEQUENCE</scope>
    <source>
        <strain evidence="9">JCM 13919</strain>
    </source>
</reference>
<evidence type="ECO:0000256" key="4">
    <source>
        <dbReference type="ARBA" id="ARBA00022679"/>
    </source>
</evidence>
<keyword evidence="4" id="KW-0808">Transferase</keyword>
<dbReference type="PRINTS" id="PR00344">
    <property type="entry name" value="BCTRLSENSOR"/>
</dbReference>
<name>A0A917JN13_9GAMM</name>
<dbReference type="Gene3D" id="3.30.565.10">
    <property type="entry name" value="Histidine kinase-like ATPase, C-terminal domain"/>
    <property type="match status" value="1"/>
</dbReference>
<dbReference type="SMART" id="SM00387">
    <property type="entry name" value="HATPase_c"/>
    <property type="match status" value="1"/>
</dbReference>
<dbReference type="SUPFAM" id="SSF55874">
    <property type="entry name" value="ATPase domain of HSP90 chaperone/DNA topoisomerase II/histidine kinase"/>
    <property type="match status" value="1"/>
</dbReference>